<dbReference type="AlphaFoldDB" id="A0A518DMA3"/>
<dbReference type="RefSeq" id="WP_145049374.1">
    <property type="nucleotide sequence ID" value="NZ_CP036433.1"/>
</dbReference>
<keyword evidence="2" id="KW-1185">Reference proteome</keyword>
<evidence type="ECO:0000313" key="2">
    <source>
        <dbReference type="Proteomes" id="UP000317648"/>
    </source>
</evidence>
<name>A0A518DMA3_9BACT</name>
<evidence type="ECO:0000313" key="1">
    <source>
        <dbReference type="EMBL" id="QDU92970.1"/>
    </source>
</evidence>
<sequence>MASILRSRFALVSLLTVVVVAGIAVAGNGNGQNALKSLAQALKQEVNSNPEFDPTGNTALAQEVRATFIVKSILPVAIVAQAPVDGQNFPEGAAVTFHLQLENWLWDPSRATSAGSAYANGNNEPNIGHLHGWLYELTSGDLVRFYGANLNGAVTYDAVTGDLFFTQNGLEPGVYKMYFQAQNNDHTAQAVPAAPNLPAMETVVFTVGDASLEDLQP</sequence>
<accession>A0A518DMA3</accession>
<dbReference type="KEGG" id="lcre:Pla8534_07430"/>
<protein>
    <submittedName>
        <fullName evidence="1">Uncharacterized protein</fullName>
    </submittedName>
</protein>
<dbReference type="EMBL" id="CP036433">
    <property type="protein sequence ID" value="QDU92970.1"/>
    <property type="molecule type" value="Genomic_DNA"/>
</dbReference>
<proteinExistence type="predicted"/>
<gene>
    <name evidence="1" type="ORF">Pla8534_07430</name>
</gene>
<organism evidence="1 2">
    <name type="scientific">Lignipirellula cremea</name>
    <dbReference type="NCBI Taxonomy" id="2528010"/>
    <lineage>
        <taxon>Bacteria</taxon>
        <taxon>Pseudomonadati</taxon>
        <taxon>Planctomycetota</taxon>
        <taxon>Planctomycetia</taxon>
        <taxon>Pirellulales</taxon>
        <taxon>Pirellulaceae</taxon>
        <taxon>Lignipirellula</taxon>
    </lineage>
</organism>
<dbReference type="Proteomes" id="UP000317648">
    <property type="component" value="Chromosome"/>
</dbReference>
<reference evidence="1 2" key="1">
    <citation type="submission" date="2019-02" db="EMBL/GenBank/DDBJ databases">
        <title>Deep-cultivation of Planctomycetes and their phenomic and genomic characterization uncovers novel biology.</title>
        <authorList>
            <person name="Wiegand S."/>
            <person name="Jogler M."/>
            <person name="Boedeker C."/>
            <person name="Pinto D."/>
            <person name="Vollmers J."/>
            <person name="Rivas-Marin E."/>
            <person name="Kohn T."/>
            <person name="Peeters S.H."/>
            <person name="Heuer A."/>
            <person name="Rast P."/>
            <person name="Oberbeckmann S."/>
            <person name="Bunk B."/>
            <person name="Jeske O."/>
            <person name="Meyerdierks A."/>
            <person name="Storesund J.E."/>
            <person name="Kallscheuer N."/>
            <person name="Luecker S."/>
            <person name="Lage O.M."/>
            <person name="Pohl T."/>
            <person name="Merkel B.J."/>
            <person name="Hornburger P."/>
            <person name="Mueller R.-W."/>
            <person name="Bruemmer F."/>
            <person name="Labrenz M."/>
            <person name="Spormann A.M."/>
            <person name="Op den Camp H."/>
            <person name="Overmann J."/>
            <person name="Amann R."/>
            <person name="Jetten M.S.M."/>
            <person name="Mascher T."/>
            <person name="Medema M.H."/>
            <person name="Devos D.P."/>
            <person name="Kaster A.-K."/>
            <person name="Ovreas L."/>
            <person name="Rohde M."/>
            <person name="Galperin M.Y."/>
            <person name="Jogler C."/>
        </authorList>
    </citation>
    <scope>NUCLEOTIDE SEQUENCE [LARGE SCALE GENOMIC DNA]</scope>
    <source>
        <strain evidence="1 2">Pla85_3_4</strain>
    </source>
</reference>